<feature type="region of interest" description="Disordered" evidence="6">
    <location>
        <begin position="1"/>
        <end position="26"/>
    </location>
</feature>
<dbReference type="Pfam" id="PF13861">
    <property type="entry name" value="FLgD_tudor"/>
    <property type="match status" value="1"/>
</dbReference>
<feature type="domain" description="FlgD Tudor-like" evidence="8">
    <location>
        <begin position="90"/>
        <end position="216"/>
    </location>
</feature>
<dbReference type="Gene3D" id="2.60.40.4070">
    <property type="match status" value="1"/>
</dbReference>
<protein>
    <recommendedName>
        <fullName evidence="2 5">Basal-body rod modification protein FlgD</fullName>
    </recommendedName>
</protein>
<comment type="caution">
    <text evidence="9">The sequence shown here is derived from an EMBL/GenBank/DDBJ whole genome shotgun (WGS) entry which is preliminary data.</text>
</comment>
<feature type="domain" description="FlgD/Vpr Ig-like" evidence="7">
    <location>
        <begin position="115"/>
        <end position="182"/>
    </location>
</feature>
<dbReference type="Pfam" id="PF13860">
    <property type="entry name" value="FlgD_ig"/>
    <property type="match status" value="1"/>
</dbReference>
<dbReference type="RefSeq" id="WP_112144851.1">
    <property type="nucleotide sequence ID" value="NZ_PGTO01000008.1"/>
</dbReference>
<organism evidence="9 10">
    <name type="scientific">Paramagnetospirillum kuznetsovii</name>
    <dbReference type="NCBI Taxonomy" id="2053833"/>
    <lineage>
        <taxon>Bacteria</taxon>
        <taxon>Pseudomonadati</taxon>
        <taxon>Pseudomonadota</taxon>
        <taxon>Alphaproteobacteria</taxon>
        <taxon>Rhodospirillales</taxon>
        <taxon>Magnetospirillaceae</taxon>
        <taxon>Paramagnetospirillum</taxon>
    </lineage>
</organism>
<comment type="similarity">
    <text evidence="1 5">Belongs to the FlgD family.</text>
</comment>
<dbReference type="Gene3D" id="2.30.30.910">
    <property type="match status" value="1"/>
</dbReference>
<proteinExistence type="inferred from homology"/>
<dbReference type="OrthoDB" id="9785233at2"/>
<dbReference type="InterPro" id="IPR005648">
    <property type="entry name" value="FlgD"/>
</dbReference>
<dbReference type="EMBL" id="PGTO01000008">
    <property type="protein sequence ID" value="RAU21633.1"/>
    <property type="molecule type" value="Genomic_DNA"/>
</dbReference>
<evidence type="ECO:0000313" key="10">
    <source>
        <dbReference type="Proteomes" id="UP000251075"/>
    </source>
</evidence>
<dbReference type="InterPro" id="IPR025963">
    <property type="entry name" value="FLgD_Tudor"/>
</dbReference>
<dbReference type="Pfam" id="PF03963">
    <property type="entry name" value="FlgD"/>
    <property type="match status" value="1"/>
</dbReference>
<keyword evidence="3 5" id="KW-1005">Bacterial flagellum biogenesis</keyword>
<evidence type="ECO:0000313" key="9">
    <source>
        <dbReference type="EMBL" id="RAU21633.1"/>
    </source>
</evidence>
<evidence type="ECO:0000256" key="1">
    <source>
        <dbReference type="ARBA" id="ARBA00010577"/>
    </source>
</evidence>
<evidence type="ECO:0000256" key="5">
    <source>
        <dbReference type="RuleBase" id="RU362076"/>
    </source>
</evidence>
<evidence type="ECO:0000259" key="7">
    <source>
        <dbReference type="Pfam" id="PF13860"/>
    </source>
</evidence>
<evidence type="ECO:0000256" key="6">
    <source>
        <dbReference type="SAM" id="MobiDB-lite"/>
    </source>
</evidence>
<dbReference type="GO" id="GO:0044781">
    <property type="term" value="P:bacterial-type flagellum organization"/>
    <property type="evidence" value="ECO:0007669"/>
    <property type="project" value="UniProtKB-UniRule"/>
</dbReference>
<keyword evidence="9" id="KW-0969">Cilium</keyword>
<keyword evidence="9" id="KW-0282">Flagellum</keyword>
<dbReference type="Proteomes" id="UP000251075">
    <property type="component" value="Unassembled WGS sequence"/>
</dbReference>
<evidence type="ECO:0000256" key="3">
    <source>
        <dbReference type="ARBA" id="ARBA00022795"/>
    </source>
</evidence>
<evidence type="ECO:0000256" key="2">
    <source>
        <dbReference type="ARBA" id="ARBA00016013"/>
    </source>
</evidence>
<dbReference type="AlphaFoldDB" id="A0A364NX52"/>
<keyword evidence="10" id="KW-1185">Reference proteome</keyword>
<reference evidence="9 10" key="1">
    <citation type="submission" date="2017-11" db="EMBL/GenBank/DDBJ databases">
        <title>Draft genome sequence of magnetotactic bacterium Magnetospirillum kuznetsovii LBB-42.</title>
        <authorList>
            <person name="Grouzdev D.S."/>
            <person name="Rysina M.S."/>
            <person name="Baslerov R.V."/>
            <person name="Koziaeva V."/>
        </authorList>
    </citation>
    <scope>NUCLEOTIDE SEQUENCE [LARGE SCALE GENOMIC DNA]</scope>
    <source>
        <strain evidence="9 10">LBB-42</strain>
    </source>
</reference>
<evidence type="ECO:0000256" key="4">
    <source>
        <dbReference type="ARBA" id="ARBA00024746"/>
    </source>
</evidence>
<comment type="function">
    <text evidence="4 5">Required for flagellar hook formation. May act as a scaffolding protein.</text>
</comment>
<dbReference type="InterPro" id="IPR025965">
    <property type="entry name" value="FlgD/Vpr_Ig-like"/>
</dbReference>
<accession>A0A364NX52</accession>
<evidence type="ECO:0000259" key="8">
    <source>
        <dbReference type="Pfam" id="PF13861"/>
    </source>
</evidence>
<sequence length="278" mass="28370">MTTAVDNSAANAASAANSASTSKSTTAKATLGTNFNTFLNMLTTQLKHQDPLSPMDSTQFTNQLVQFSSVEQQINANSNLEKLIKLQTASQTAQAISYVGQTVEVAGSTLPLQNSSGASFSYTLPSNASSCEVQIKDSTGNIVYKSNAETSAGRHELTWDGTDTNGTTQKGGLYTINVVAKGSDGAALAVSTTVTGSVTKLSNDATNGATLELGAGTDGAKVSVTPDQVLAVTADTSLVNAQLTAANAQYQAALAQYNALKAAEASNNSSSSSTTTGQ</sequence>
<name>A0A364NX52_9PROT</name>
<gene>
    <name evidence="9" type="ORF">CU669_11660</name>
</gene>
<keyword evidence="9" id="KW-0966">Cell projection</keyword>